<dbReference type="PRINTS" id="PR00018">
    <property type="entry name" value="KRINGLE"/>
</dbReference>
<dbReference type="InterPro" id="IPR013806">
    <property type="entry name" value="Kringle-like"/>
</dbReference>
<dbReference type="GO" id="GO:0031638">
    <property type="term" value="P:zymogen activation"/>
    <property type="evidence" value="ECO:0007669"/>
    <property type="project" value="TreeGrafter"/>
</dbReference>
<comment type="catalytic activity">
    <reaction evidence="16">
        <text>Selective cleavage of Arg-|-Ile bonds in factor VII to form factor VIIa and factor XI to form factor XIa.</text>
        <dbReference type="EC" id="3.4.21.38"/>
    </reaction>
</comment>
<evidence type="ECO:0000256" key="21">
    <source>
        <dbReference type="PROSITE-ProRule" id="PRU00076"/>
    </source>
</evidence>
<evidence type="ECO:0000256" key="3">
    <source>
        <dbReference type="ARBA" id="ARBA00022536"/>
    </source>
</evidence>
<feature type="compositionally biased region" description="Basic and acidic residues" evidence="25">
    <location>
        <begin position="41"/>
        <end position="85"/>
    </location>
</feature>
<dbReference type="InterPro" id="IPR001314">
    <property type="entry name" value="Peptidase_S1A"/>
</dbReference>
<evidence type="ECO:0000256" key="25">
    <source>
        <dbReference type="SAM" id="MobiDB-lite"/>
    </source>
</evidence>
<dbReference type="FunFam" id="2.40.20.10:FF:000016">
    <property type="entry name" value="Coagulation factor XII"/>
    <property type="match status" value="1"/>
</dbReference>
<dbReference type="SUPFAM" id="SSF57196">
    <property type="entry name" value="EGF/Laminin"/>
    <property type="match status" value="1"/>
</dbReference>
<evidence type="ECO:0000256" key="24">
    <source>
        <dbReference type="RuleBase" id="RU363034"/>
    </source>
</evidence>
<dbReference type="Pfam" id="PF00008">
    <property type="entry name" value="EGF"/>
    <property type="match status" value="2"/>
</dbReference>
<dbReference type="PROSITE" id="PS50240">
    <property type="entry name" value="TRYPSIN_DOM"/>
    <property type="match status" value="1"/>
</dbReference>
<dbReference type="OrthoDB" id="9925451at2759"/>
<evidence type="ECO:0000313" key="30">
    <source>
        <dbReference type="Ensembl" id="ENSLLEP00000007411.1"/>
    </source>
</evidence>
<dbReference type="InterPro" id="IPR043504">
    <property type="entry name" value="Peptidase_S1_PA_chymotrypsin"/>
</dbReference>
<dbReference type="PANTHER" id="PTHR24264:SF46">
    <property type="entry name" value="COAGULATION FACTOR XII"/>
    <property type="match status" value="1"/>
</dbReference>
<feature type="domain" description="EGF-like" evidence="26">
    <location>
        <begin position="229"/>
        <end position="265"/>
    </location>
</feature>
<dbReference type="SUPFAM" id="SSF50494">
    <property type="entry name" value="Trypsin-like serine proteases"/>
    <property type="match status" value="1"/>
</dbReference>
<dbReference type="InterPro" id="IPR001881">
    <property type="entry name" value="EGF-like_Ca-bd_dom"/>
</dbReference>
<feature type="disulfide bond" evidence="21">
    <location>
        <begin position="176"/>
        <end position="185"/>
    </location>
</feature>
<dbReference type="Gene3D" id="2.10.25.10">
    <property type="entry name" value="Laminin"/>
    <property type="match status" value="2"/>
</dbReference>
<evidence type="ECO:0000256" key="4">
    <source>
        <dbReference type="ARBA" id="ARBA00022572"/>
    </source>
</evidence>
<dbReference type="Gene3D" id="2.40.10.10">
    <property type="entry name" value="Trypsin-like serine proteases"/>
    <property type="match status" value="1"/>
</dbReference>
<protein>
    <recommendedName>
        <fullName evidence="19">Coagulation factor XII</fullName>
        <ecNumber evidence="18">3.4.21.38</ecNumber>
    </recommendedName>
    <alternativeName>
        <fullName evidence="20">Hageman factor</fullName>
    </alternativeName>
</protein>
<evidence type="ECO:0000256" key="6">
    <source>
        <dbReference type="ARBA" id="ARBA00022696"/>
    </source>
</evidence>
<feature type="disulfide bond" evidence="21">
    <location>
        <begin position="255"/>
        <end position="264"/>
    </location>
</feature>
<dbReference type="PRINTS" id="PR00722">
    <property type="entry name" value="CHYMOTRYPSIN"/>
</dbReference>
<dbReference type="InterPro" id="IPR000083">
    <property type="entry name" value="Fibronectin_type1"/>
</dbReference>
<evidence type="ECO:0000256" key="2">
    <source>
        <dbReference type="ARBA" id="ARBA00022525"/>
    </source>
</evidence>
<reference evidence="30" key="1">
    <citation type="submission" date="2025-08" db="UniProtKB">
        <authorList>
            <consortium name="Ensembl"/>
        </authorList>
    </citation>
    <scope>IDENTIFICATION</scope>
</reference>
<proteinExistence type="predicted"/>
<keyword evidence="13 23" id="KW-1015">Disulfide bond</keyword>
<dbReference type="InterPro" id="IPR000001">
    <property type="entry name" value="Kringle"/>
</dbReference>
<evidence type="ECO:0000256" key="16">
    <source>
        <dbReference type="ARBA" id="ARBA00036304"/>
    </source>
</evidence>
<dbReference type="PROSITE" id="PS01253">
    <property type="entry name" value="FN1_1"/>
    <property type="match status" value="1"/>
</dbReference>
<evidence type="ECO:0000256" key="5">
    <source>
        <dbReference type="ARBA" id="ARBA00022670"/>
    </source>
</evidence>
<evidence type="ECO:0000256" key="15">
    <source>
        <dbReference type="ARBA" id="ARBA00023281"/>
    </source>
</evidence>
<evidence type="ECO:0000256" key="12">
    <source>
        <dbReference type="ARBA" id="ARBA00023145"/>
    </source>
</evidence>
<feature type="domain" description="Peptidase S1" evidence="28">
    <location>
        <begin position="416"/>
        <end position="653"/>
    </location>
</feature>
<dbReference type="Pfam" id="PF00040">
    <property type="entry name" value="fn2"/>
    <property type="match status" value="1"/>
</dbReference>
<dbReference type="InterPro" id="IPR009003">
    <property type="entry name" value="Peptidase_S1_PA"/>
</dbReference>
<dbReference type="PROSITE" id="PS00022">
    <property type="entry name" value="EGF_1"/>
    <property type="match status" value="2"/>
</dbReference>
<dbReference type="SMART" id="SM00179">
    <property type="entry name" value="EGF_CA"/>
    <property type="match status" value="2"/>
</dbReference>
<evidence type="ECO:0000259" key="28">
    <source>
        <dbReference type="PROSITE" id="PS50240"/>
    </source>
</evidence>
<evidence type="ECO:0000256" key="20">
    <source>
        <dbReference type="ARBA" id="ARBA00042651"/>
    </source>
</evidence>
<comment type="subcellular location">
    <subcellularLocation>
        <location evidence="1">Secreted</location>
    </subcellularLocation>
</comment>
<feature type="disulfide bond" evidence="23">
    <location>
        <begin position="103"/>
        <end position="129"/>
    </location>
</feature>
<dbReference type="FunFam" id="2.10.10.10:FF:000003">
    <property type="entry name" value="binder of sperm protein homolog 1"/>
    <property type="match status" value="1"/>
</dbReference>
<keyword evidence="2" id="KW-0964">Secreted</keyword>
<keyword evidence="11" id="KW-0094">Blood coagulation</keyword>
<feature type="domain" description="Fibronectin type-II" evidence="29">
    <location>
        <begin position="98"/>
        <end position="146"/>
    </location>
</feature>
<dbReference type="SUPFAM" id="SSF57440">
    <property type="entry name" value="Kringle-like"/>
    <property type="match status" value="2"/>
</dbReference>
<evidence type="ECO:0000313" key="31">
    <source>
        <dbReference type="Proteomes" id="UP000694569"/>
    </source>
</evidence>
<dbReference type="PROSITE" id="PS51092">
    <property type="entry name" value="FN2_2"/>
    <property type="match status" value="1"/>
</dbReference>
<keyword evidence="9 24" id="KW-0378">Hydrolase</keyword>
<dbReference type="InterPro" id="IPR033116">
    <property type="entry name" value="TRYPSIN_SER"/>
</dbReference>
<dbReference type="FunFam" id="2.10.25.10:FF:000012">
    <property type="entry name" value="Delta-like protein"/>
    <property type="match status" value="1"/>
</dbReference>
<dbReference type="PROSITE" id="PS01186">
    <property type="entry name" value="EGF_2"/>
    <property type="match status" value="2"/>
</dbReference>
<evidence type="ECO:0000256" key="14">
    <source>
        <dbReference type="ARBA" id="ARBA00023180"/>
    </source>
</evidence>
<dbReference type="Gene3D" id="2.10.10.10">
    <property type="entry name" value="Fibronectin, type II, collagen-binding"/>
    <property type="match status" value="1"/>
</dbReference>
<keyword evidence="8" id="KW-0677">Repeat</keyword>
<dbReference type="PANTHER" id="PTHR24264">
    <property type="entry name" value="TRYPSIN-RELATED"/>
    <property type="match status" value="1"/>
</dbReference>
<dbReference type="FunFam" id="2.40.10.10:FF:000003">
    <property type="entry name" value="Transmembrane serine protease 3"/>
    <property type="match status" value="1"/>
</dbReference>
<dbReference type="Proteomes" id="UP000694569">
    <property type="component" value="Unplaced"/>
</dbReference>
<dbReference type="InterPro" id="IPR018056">
    <property type="entry name" value="Kringle_CS"/>
</dbReference>
<keyword evidence="4 22" id="KW-0420">Kringle</keyword>
<keyword evidence="6" id="KW-0356">Hemostasis</keyword>
<dbReference type="InterPro" id="IPR000562">
    <property type="entry name" value="FN_type2_dom"/>
</dbReference>
<dbReference type="GO" id="GO:0005791">
    <property type="term" value="C:rough endoplasmic reticulum"/>
    <property type="evidence" value="ECO:0007669"/>
    <property type="project" value="TreeGrafter"/>
</dbReference>
<evidence type="ECO:0000256" key="22">
    <source>
        <dbReference type="PROSITE-ProRule" id="PRU00121"/>
    </source>
</evidence>
<evidence type="ECO:0000259" key="29">
    <source>
        <dbReference type="PROSITE" id="PS51092"/>
    </source>
</evidence>
<evidence type="ECO:0000256" key="23">
    <source>
        <dbReference type="PROSITE-ProRule" id="PRU00479"/>
    </source>
</evidence>
<name>A0A8C5P9A6_9ANUR</name>
<keyword evidence="14" id="KW-0325">Glycoprotein</keyword>
<dbReference type="GO" id="GO:0007596">
    <property type="term" value="P:blood coagulation"/>
    <property type="evidence" value="ECO:0007669"/>
    <property type="project" value="UniProtKB-KW"/>
</dbReference>
<dbReference type="AlphaFoldDB" id="A0A8C5P9A6"/>
<evidence type="ECO:0000259" key="27">
    <source>
        <dbReference type="PROSITE" id="PS50070"/>
    </source>
</evidence>
<dbReference type="CDD" id="cd00108">
    <property type="entry name" value="KR"/>
    <property type="match status" value="1"/>
</dbReference>
<accession>A0A8C5P9A6</accession>
<evidence type="ECO:0000256" key="11">
    <source>
        <dbReference type="ARBA" id="ARBA00023084"/>
    </source>
</evidence>
<evidence type="ECO:0000256" key="9">
    <source>
        <dbReference type="ARBA" id="ARBA00022801"/>
    </source>
</evidence>
<sequence length="653" mass="72720">YDEIKTNKSFGHLNRGTGLYCHSVRWEDITIELLLSIQKKEHREEREHNEPRGHVEHNEPRGHGVHKEPRGHVEHKEPRGHGEHKGKGRLKPRLVITESGQLCHFPFIYGRVVYNRCIRRGRNGPRLWCSLTKSFDRDQSWSYCIEGRDVKDHCDDNPCEPRGVCESKLRGYLCTCKEPYTGVNCQIDKCYDKKLEKYFEPKQTWLRYSLPNLEECTCRDKTVACKATTGIECSVDPCLNGGHCIQTKKGTTCGCIKGYKGPHCEIRSSEVCYHEKGTSFRGTANITVTGKSCLPWDSELVYNGTSLYSGLKAEAHGIGSHPYCRNPDEDSQPWCFILIEESLSWEHCQIPKCNVTTASNSPLETSTTESTTQASITAGSSSFLPENITNKPVEIRGMPVSCEKTFQKTPAASSRIVGGLVALPASHPYVAALYISSYFCGGALISSCWILTAAHCLEQGPDVKQISVVLGQTLHNTTDHRTKRFDVQRYILHENYNPDTFKNDIALVRLHSESVTCAEFSQFVQPVCLPQPSKSKESPEKCTVVGWGHQYYGAEAYALFLQEAHIPLIPYAQCKSPAVHGFKMLPGMLCAGVMAGGVDACQGDSGGPLVCEVEGQVEVHGIVSWGTGCAEENKPGVYTAVSSYLDWIRTKIQ</sequence>
<dbReference type="GeneTree" id="ENSGT00940000161657"/>
<dbReference type="InterPro" id="IPR018114">
    <property type="entry name" value="TRYPSIN_HIS"/>
</dbReference>
<dbReference type="InterPro" id="IPR050127">
    <property type="entry name" value="Serine_Proteases_S1"/>
</dbReference>
<dbReference type="SMART" id="SM00020">
    <property type="entry name" value="Tryp_SPc"/>
    <property type="match status" value="1"/>
</dbReference>
<evidence type="ECO:0000256" key="7">
    <source>
        <dbReference type="ARBA" id="ARBA00022729"/>
    </source>
</evidence>
<keyword evidence="31" id="KW-1185">Reference proteome</keyword>
<organism evidence="30 31">
    <name type="scientific">Leptobrachium leishanense</name>
    <name type="common">Leishan spiny toad</name>
    <dbReference type="NCBI Taxonomy" id="445787"/>
    <lineage>
        <taxon>Eukaryota</taxon>
        <taxon>Metazoa</taxon>
        <taxon>Chordata</taxon>
        <taxon>Craniata</taxon>
        <taxon>Vertebrata</taxon>
        <taxon>Euteleostomi</taxon>
        <taxon>Amphibia</taxon>
        <taxon>Batrachia</taxon>
        <taxon>Anura</taxon>
        <taxon>Pelobatoidea</taxon>
        <taxon>Megophryidae</taxon>
        <taxon>Leptobrachium</taxon>
    </lineage>
</organism>
<dbReference type="PROSITE" id="PS00135">
    <property type="entry name" value="TRYPSIN_SER"/>
    <property type="match status" value="1"/>
</dbReference>
<dbReference type="Gene3D" id="2.40.20.10">
    <property type="entry name" value="Plasminogen Kringle 4"/>
    <property type="match status" value="1"/>
</dbReference>
<dbReference type="InterPro" id="IPR036943">
    <property type="entry name" value="FN_type2_sf"/>
</dbReference>
<evidence type="ECO:0000259" key="26">
    <source>
        <dbReference type="PROSITE" id="PS50026"/>
    </source>
</evidence>
<dbReference type="GO" id="GO:0004252">
    <property type="term" value="F:serine-type endopeptidase activity"/>
    <property type="evidence" value="ECO:0007669"/>
    <property type="project" value="UniProtKB-EC"/>
</dbReference>
<evidence type="ECO:0000256" key="1">
    <source>
        <dbReference type="ARBA" id="ARBA00004613"/>
    </source>
</evidence>
<evidence type="ECO:0000256" key="10">
    <source>
        <dbReference type="ARBA" id="ARBA00022825"/>
    </source>
</evidence>
<dbReference type="PRINTS" id="PR00013">
    <property type="entry name" value="FNTYPEII"/>
</dbReference>
<dbReference type="PROSITE" id="PS50026">
    <property type="entry name" value="EGF_3"/>
    <property type="match status" value="2"/>
</dbReference>
<dbReference type="InterPro" id="IPR000742">
    <property type="entry name" value="EGF"/>
</dbReference>
<keyword evidence="15" id="KW-0280">Fibrinolysis</keyword>
<feature type="region of interest" description="Disordered" evidence="25">
    <location>
        <begin position="41"/>
        <end position="88"/>
    </location>
</feature>
<comment type="function">
    <text evidence="17">Factor XII is a serum glycoprotein that participates in the initiation of blood coagulation, fibrinolysis, and the generation of bradykinin and angiotensin. Prekallikrein is cleaved by factor XII to form kallikrein, which then cleaves factor XII first to alpha-factor XIIa and then trypsin cleaves it to beta-factor XIIa. Alpha-factor XIIa activates factor XI to factor XIa.</text>
</comment>
<reference evidence="30" key="2">
    <citation type="submission" date="2025-09" db="UniProtKB">
        <authorList>
            <consortium name="Ensembl"/>
        </authorList>
    </citation>
    <scope>IDENTIFICATION</scope>
</reference>
<dbReference type="PROSITE" id="PS00021">
    <property type="entry name" value="KRINGLE_1"/>
    <property type="match status" value="1"/>
</dbReference>
<keyword evidence="7" id="KW-0732">Signal</keyword>
<keyword evidence="12" id="KW-0865">Zymogen</keyword>
<gene>
    <name evidence="30" type="primary">F12</name>
</gene>
<dbReference type="EC" id="3.4.21.38" evidence="18"/>
<feature type="domain" description="Kringle" evidence="27">
    <location>
        <begin position="271"/>
        <end position="353"/>
    </location>
</feature>
<evidence type="ECO:0000256" key="13">
    <source>
        <dbReference type="ARBA" id="ARBA00023157"/>
    </source>
</evidence>
<dbReference type="Pfam" id="PF00051">
    <property type="entry name" value="Kringle"/>
    <property type="match status" value="1"/>
</dbReference>
<feature type="domain" description="EGF-like" evidence="26">
    <location>
        <begin position="150"/>
        <end position="186"/>
    </location>
</feature>
<dbReference type="Pfam" id="PF00089">
    <property type="entry name" value="Trypsin"/>
    <property type="match status" value="1"/>
</dbReference>
<feature type="disulfide bond" evidence="23">
    <location>
        <begin position="117"/>
        <end position="144"/>
    </location>
</feature>
<dbReference type="GO" id="GO:0005509">
    <property type="term" value="F:calcium ion binding"/>
    <property type="evidence" value="ECO:0007669"/>
    <property type="project" value="InterPro"/>
</dbReference>
<evidence type="ECO:0000256" key="18">
    <source>
        <dbReference type="ARBA" id="ARBA00039013"/>
    </source>
</evidence>
<comment type="caution">
    <text evidence="21">Lacks conserved residue(s) required for the propagation of feature annotation.</text>
</comment>
<keyword evidence="10 24" id="KW-0720">Serine protease</keyword>
<dbReference type="CDD" id="cd00190">
    <property type="entry name" value="Tryp_SPc"/>
    <property type="match status" value="1"/>
</dbReference>
<dbReference type="InterPro" id="IPR038178">
    <property type="entry name" value="Kringle_sf"/>
</dbReference>
<keyword evidence="3 21" id="KW-0245">EGF-like domain</keyword>
<dbReference type="GO" id="GO:0005615">
    <property type="term" value="C:extracellular space"/>
    <property type="evidence" value="ECO:0007669"/>
    <property type="project" value="TreeGrafter"/>
</dbReference>
<dbReference type="CDD" id="cd00062">
    <property type="entry name" value="FN2"/>
    <property type="match status" value="1"/>
</dbReference>
<dbReference type="SMART" id="SM00130">
    <property type="entry name" value="KR"/>
    <property type="match status" value="1"/>
</dbReference>
<evidence type="ECO:0000256" key="8">
    <source>
        <dbReference type="ARBA" id="ARBA00022737"/>
    </source>
</evidence>
<evidence type="ECO:0000256" key="19">
    <source>
        <dbReference type="ARBA" id="ARBA00039367"/>
    </source>
</evidence>
<dbReference type="SMART" id="SM00059">
    <property type="entry name" value="FN2"/>
    <property type="match status" value="1"/>
</dbReference>
<dbReference type="InterPro" id="IPR001254">
    <property type="entry name" value="Trypsin_dom"/>
</dbReference>
<evidence type="ECO:0000256" key="17">
    <source>
        <dbReference type="ARBA" id="ARBA00037517"/>
    </source>
</evidence>
<dbReference type="GO" id="GO:0042730">
    <property type="term" value="P:fibrinolysis"/>
    <property type="evidence" value="ECO:0007669"/>
    <property type="project" value="UniProtKB-KW"/>
</dbReference>
<dbReference type="Ensembl" id="ENSLLET00000007714.1">
    <property type="protein sequence ID" value="ENSLLEP00000007411.1"/>
    <property type="gene ID" value="ENSLLEG00000004684.1"/>
</dbReference>
<dbReference type="PROSITE" id="PS00134">
    <property type="entry name" value="TRYPSIN_HIS"/>
    <property type="match status" value="1"/>
</dbReference>
<dbReference type="PROSITE" id="PS00023">
    <property type="entry name" value="FN2_1"/>
    <property type="match status" value="1"/>
</dbReference>
<keyword evidence="5 24" id="KW-0645">Protease</keyword>
<dbReference type="PROSITE" id="PS50070">
    <property type="entry name" value="KRINGLE_2"/>
    <property type="match status" value="1"/>
</dbReference>
<dbReference type="CDD" id="cd00054">
    <property type="entry name" value="EGF_CA"/>
    <property type="match status" value="2"/>
</dbReference>
<dbReference type="SMART" id="SM00181">
    <property type="entry name" value="EGF"/>
    <property type="match status" value="2"/>
</dbReference>